<feature type="transmembrane region" description="Helical" evidence="1">
    <location>
        <begin position="33"/>
        <end position="54"/>
    </location>
</feature>
<gene>
    <name evidence="2" type="ORF">METZ01_LOCUS250358</name>
</gene>
<feature type="transmembrane region" description="Helical" evidence="1">
    <location>
        <begin position="89"/>
        <end position="107"/>
    </location>
</feature>
<feature type="transmembrane region" description="Helical" evidence="1">
    <location>
        <begin position="6"/>
        <end position="26"/>
    </location>
</feature>
<evidence type="ECO:0000256" key="1">
    <source>
        <dbReference type="SAM" id="Phobius"/>
    </source>
</evidence>
<accession>A0A382ICR0</accession>
<sequence length="120" mass="13689">MVELVLLLHFLVVLFFILGFPISLFYNARLFRIIHASALAAVTLLMVLGIPCPLTILEETLRQDQVYAGSFIAIWLNRILYMEGFDPKHVLFMDLGFLALVASSFFWHPTTKLTPPGHER</sequence>
<keyword evidence="1" id="KW-1133">Transmembrane helix</keyword>
<name>A0A382ICR0_9ZZZZ</name>
<evidence type="ECO:0008006" key="3">
    <source>
        <dbReference type="Google" id="ProtNLM"/>
    </source>
</evidence>
<evidence type="ECO:0000313" key="2">
    <source>
        <dbReference type="EMBL" id="SVB97504.1"/>
    </source>
</evidence>
<protein>
    <recommendedName>
        <fullName evidence="3">DUF2784 domain-containing protein</fullName>
    </recommendedName>
</protein>
<dbReference type="InterPro" id="IPR021218">
    <property type="entry name" value="DUF2784"/>
</dbReference>
<dbReference type="AlphaFoldDB" id="A0A382ICR0"/>
<keyword evidence="1" id="KW-0812">Transmembrane</keyword>
<organism evidence="2">
    <name type="scientific">marine metagenome</name>
    <dbReference type="NCBI Taxonomy" id="408172"/>
    <lineage>
        <taxon>unclassified sequences</taxon>
        <taxon>metagenomes</taxon>
        <taxon>ecological metagenomes</taxon>
    </lineage>
</organism>
<reference evidence="2" key="1">
    <citation type="submission" date="2018-05" db="EMBL/GenBank/DDBJ databases">
        <authorList>
            <person name="Lanie J.A."/>
            <person name="Ng W.-L."/>
            <person name="Kazmierczak K.M."/>
            <person name="Andrzejewski T.M."/>
            <person name="Davidsen T.M."/>
            <person name="Wayne K.J."/>
            <person name="Tettelin H."/>
            <person name="Glass J.I."/>
            <person name="Rusch D."/>
            <person name="Podicherti R."/>
            <person name="Tsui H.-C.T."/>
            <person name="Winkler M.E."/>
        </authorList>
    </citation>
    <scope>NUCLEOTIDE SEQUENCE</scope>
</reference>
<proteinExistence type="predicted"/>
<keyword evidence="1" id="KW-0472">Membrane</keyword>
<dbReference type="Pfam" id="PF10861">
    <property type="entry name" value="DUF2784"/>
    <property type="match status" value="1"/>
</dbReference>
<feature type="transmembrane region" description="Helical" evidence="1">
    <location>
        <begin position="66"/>
        <end position="82"/>
    </location>
</feature>
<dbReference type="EMBL" id="UINC01066613">
    <property type="protein sequence ID" value="SVB97504.1"/>
    <property type="molecule type" value="Genomic_DNA"/>
</dbReference>